<dbReference type="PROSITE" id="PS50217">
    <property type="entry name" value="BZIP"/>
    <property type="match status" value="1"/>
</dbReference>
<dbReference type="InterPro" id="IPR004827">
    <property type="entry name" value="bZIP"/>
</dbReference>
<feature type="compositionally biased region" description="Pro residues" evidence="1">
    <location>
        <begin position="18"/>
        <end position="28"/>
    </location>
</feature>
<dbReference type="GO" id="GO:0006351">
    <property type="term" value="P:DNA-templated transcription"/>
    <property type="evidence" value="ECO:0007669"/>
    <property type="project" value="InterPro"/>
</dbReference>
<organism evidence="3 4">
    <name type="scientific">Caenorhabditis auriculariae</name>
    <dbReference type="NCBI Taxonomy" id="2777116"/>
    <lineage>
        <taxon>Eukaryota</taxon>
        <taxon>Metazoa</taxon>
        <taxon>Ecdysozoa</taxon>
        <taxon>Nematoda</taxon>
        <taxon>Chromadorea</taxon>
        <taxon>Rhabditida</taxon>
        <taxon>Rhabditina</taxon>
        <taxon>Rhabditomorpha</taxon>
        <taxon>Rhabditoidea</taxon>
        <taxon>Rhabditidae</taxon>
        <taxon>Peloderinae</taxon>
        <taxon>Caenorhabditis</taxon>
    </lineage>
</organism>
<dbReference type="Proteomes" id="UP000835052">
    <property type="component" value="Unassembled WGS sequence"/>
</dbReference>
<protein>
    <recommendedName>
        <fullName evidence="2">BZIP domain-containing protein</fullName>
    </recommendedName>
</protein>
<keyword evidence="4" id="KW-1185">Reference proteome</keyword>
<dbReference type="GO" id="GO:0000978">
    <property type="term" value="F:RNA polymerase II cis-regulatory region sequence-specific DNA binding"/>
    <property type="evidence" value="ECO:0007669"/>
    <property type="project" value="TreeGrafter"/>
</dbReference>
<reference evidence="3" key="1">
    <citation type="submission" date="2020-10" db="EMBL/GenBank/DDBJ databases">
        <authorList>
            <person name="Kikuchi T."/>
        </authorList>
    </citation>
    <scope>NUCLEOTIDE SEQUENCE</scope>
    <source>
        <strain evidence="3">NKZ352</strain>
    </source>
</reference>
<dbReference type="Pfam" id="PF07716">
    <property type="entry name" value="bZIP_2"/>
    <property type="match status" value="1"/>
</dbReference>
<dbReference type="InterPro" id="IPR046347">
    <property type="entry name" value="bZIP_sf"/>
</dbReference>
<dbReference type="OrthoDB" id="10039716at2759"/>
<sequence>MTMPPAASTTPGGFLGWPPSPPIPPPDRAPASHAFQDQARRRFLQALGNNVTGDTKKRRRIHDYTDCELILVLDSKKTSTTPEQTYTVTSTTTTTQIHEISTYFDEMTDDSLSPTSSCDMNAYRDLNEPMSSSLLLTEDFEAEIGQTAHYGLYNDYPTTYDFPTDANAYLPAPCGQPEDAFDLDSLMNCDITSLDAYIHYEAIEVAECVEVQQTYTELGPSTSTWQPPVASPVDIDPVEEFFPNLGSDYQGSTRSRKSSKSTASPELSDYRVKRDKNNIASQRSRQKRQQLIRETKEEKDRLEKRNVELKTLLDTLQNQVDDYKSMVLMVVAKRGE</sequence>
<dbReference type="AlphaFoldDB" id="A0A8S1GX39"/>
<name>A0A8S1GX39_9PELO</name>
<evidence type="ECO:0000313" key="3">
    <source>
        <dbReference type="EMBL" id="CAD6188456.1"/>
    </source>
</evidence>
<dbReference type="CDD" id="cd14686">
    <property type="entry name" value="bZIP"/>
    <property type="match status" value="1"/>
</dbReference>
<dbReference type="PANTHER" id="PTHR23334:SF72">
    <property type="entry name" value="PROTEIN MABIKI"/>
    <property type="match status" value="1"/>
</dbReference>
<dbReference type="EMBL" id="CAJGYM010000008">
    <property type="protein sequence ID" value="CAD6188456.1"/>
    <property type="molecule type" value="Genomic_DNA"/>
</dbReference>
<comment type="caution">
    <text evidence="3">The sequence shown here is derived from an EMBL/GenBank/DDBJ whole genome shotgun (WGS) entry which is preliminary data.</text>
</comment>
<dbReference type="InterPro" id="IPR031106">
    <property type="entry name" value="C/EBP"/>
</dbReference>
<gene>
    <name evidence="3" type="ORF">CAUJ_LOCUS4375</name>
</gene>
<feature type="domain" description="BZIP" evidence="2">
    <location>
        <begin position="267"/>
        <end position="330"/>
    </location>
</feature>
<dbReference type="Gene3D" id="1.20.5.170">
    <property type="match status" value="1"/>
</dbReference>
<dbReference type="PROSITE" id="PS00036">
    <property type="entry name" value="BZIP_BASIC"/>
    <property type="match status" value="1"/>
</dbReference>
<evidence type="ECO:0000259" key="2">
    <source>
        <dbReference type="PROSITE" id="PS50217"/>
    </source>
</evidence>
<evidence type="ECO:0000313" key="4">
    <source>
        <dbReference type="Proteomes" id="UP000835052"/>
    </source>
</evidence>
<feature type="compositionally biased region" description="Basic and acidic residues" evidence="1">
    <location>
        <begin position="268"/>
        <end position="277"/>
    </location>
</feature>
<proteinExistence type="predicted"/>
<dbReference type="GO" id="GO:0000981">
    <property type="term" value="F:DNA-binding transcription factor activity, RNA polymerase II-specific"/>
    <property type="evidence" value="ECO:0007669"/>
    <property type="project" value="TreeGrafter"/>
</dbReference>
<accession>A0A8S1GX39</accession>
<feature type="region of interest" description="Disordered" evidence="1">
    <location>
        <begin position="242"/>
        <end position="301"/>
    </location>
</feature>
<feature type="compositionally biased region" description="Basic and acidic residues" evidence="1">
    <location>
        <begin position="291"/>
        <end position="301"/>
    </location>
</feature>
<dbReference type="SUPFAM" id="SSF57959">
    <property type="entry name" value="Leucine zipper domain"/>
    <property type="match status" value="1"/>
</dbReference>
<feature type="region of interest" description="Disordered" evidence="1">
    <location>
        <begin position="1"/>
        <end position="33"/>
    </location>
</feature>
<evidence type="ECO:0000256" key="1">
    <source>
        <dbReference type="SAM" id="MobiDB-lite"/>
    </source>
</evidence>
<dbReference type="SMART" id="SM00338">
    <property type="entry name" value="BRLZ"/>
    <property type="match status" value="1"/>
</dbReference>
<dbReference type="PANTHER" id="PTHR23334">
    <property type="entry name" value="CCAAT/ENHANCER BINDING PROTEIN"/>
    <property type="match status" value="1"/>
</dbReference>